<evidence type="ECO:0000313" key="2">
    <source>
        <dbReference type="Proteomes" id="UP000714275"/>
    </source>
</evidence>
<comment type="caution">
    <text evidence="1">The sequence shown here is derived from an EMBL/GenBank/DDBJ whole genome shotgun (WGS) entry which is preliminary data.</text>
</comment>
<organism evidence="1 2">
    <name type="scientific">Suillus placidus</name>
    <dbReference type="NCBI Taxonomy" id="48579"/>
    <lineage>
        <taxon>Eukaryota</taxon>
        <taxon>Fungi</taxon>
        <taxon>Dikarya</taxon>
        <taxon>Basidiomycota</taxon>
        <taxon>Agaricomycotina</taxon>
        <taxon>Agaricomycetes</taxon>
        <taxon>Agaricomycetidae</taxon>
        <taxon>Boletales</taxon>
        <taxon>Suillineae</taxon>
        <taxon>Suillaceae</taxon>
        <taxon>Suillus</taxon>
    </lineage>
</organism>
<accession>A0A9P6ZLI9</accession>
<name>A0A9P6ZLI9_9AGAM</name>
<dbReference type="EMBL" id="JABBWD010000060">
    <property type="protein sequence ID" value="KAG1771180.1"/>
    <property type="molecule type" value="Genomic_DNA"/>
</dbReference>
<gene>
    <name evidence="1" type="ORF">EV702DRAFT_977494</name>
</gene>
<dbReference type="OrthoDB" id="2688210at2759"/>
<keyword evidence="2" id="KW-1185">Reference proteome</keyword>
<protein>
    <submittedName>
        <fullName evidence="1">Uncharacterized protein</fullName>
    </submittedName>
</protein>
<proteinExistence type="predicted"/>
<sequence>AGTRGRSACAVCLGRFAHDIKHCESTKLWDGTAAYCKKNQDNRLVNPQGNQLCFKWQRPDGCFAGNHKLHHECLGCGSKEHGAQGCPRGEKE</sequence>
<evidence type="ECO:0000313" key="1">
    <source>
        <dbReference type="EMBL" id="KAG1771180.1"/>
    </source>
</evidence>
<dbReference type="AlphaFoldDB" id="A0A9P6ZLI9"/>
<feature type="non-terminal residue" evidence="1">
    <location>
        <position position="1"/>
    </location>
</feature>
<reference evidence="1" key="1">
    <citation type="journal article" date="2020" name="New Phytol.">
        <title>Comparative genomics reveals dynamic genome evolution in host specialist ectomycorrhizal fungi.</title>
        <authorList>
            <person name="Lofgren L.A."/>
            <person name="Nguyen N.H."/>
            <person name="Vilgalys R."/>
            <person name="Ruytinx J."/>
            <person name="Liao H.L."/>
            <person name="Branco S."/>
            <person name="Kuo A."/>
            <person name="LaButti K."/>
            <person name="Lipzen A."/>
            <person name="Andreopoulos W."/>
            <person name="Pangilinan J."/>
            <person name="Riley R."/>
            <person name="Hundley H."/>
            <person name="Na H."/>
            <person name="Barry K."/>
            <person name="Grigoriev I.V."/>
            <person name="Stajich J.E."/>
            <person name="Kennedy P.G."/>
        </authorList>
    </citation>
    <scope>NUCLEOTIDE SEQUENCE</scope>
    <source>
        <strain evidence="1">DOB743</strain>
    </source>
</reference>
<dbReference type="Proteomes" id="UP000714275">
    <property type="component" value="Unassembled WGS sequence"/>
</dbReference>